<dbReference type="PANTHER" id="PTHR36792:SF5">
    <property type="entry name" value="SEL1 REPEAT PROTEIN"/>
    <property type="match status" value="1"/>
</dbReference>
<feature type="region of interest" description="Disordered" evidence="1">
    <location>
        <begin position="136"/>
        <end position="156"/>
    </location>
</feature>
<dbReference type="InterPro" id="IPR006597">
    <property type="entry name" value="Sel1-like"/>
</dbReference>
<gene>
    <name evidence="2" type="ORF">QJS10_CPA03g01028</name>
</gene>
<reference evidence="2" key="2">
    <citation type="submission" date="2023-06" db="EMBL/GenBank/DDBJ databases">
        <authorList>
            <person name="Ma L."/>
            <person name="Liu K.-W."/>
            <person name="Li Z."/>
            <person name="Hsiao Y.-Y."/>
            <person name="Qi Y."/>
            <person name="Fu T."/>
            <person name="Tang G."/>
            <person name="Zhang D."/>
            <person name="Sun W.-H."/>
            <person name="Liu D.-K."/>
            <person name="Li Y."/>
            <person name="Chen G.-Z."/>
            <person name="Liu X.-D."/>
            <person name="Liao X.-Y."/>
            <person name="Jiang Y.-T."/>
            <person name="Yu X."/>
            <person name="Hao Y."/>
            <person name="Huang J."/>
            <person name="Zhao X.-W."/>
            <person name="Ke S."/>
            <person name="Chen Y.-Y."/>
            <person name="Wu W.-L."/>
            <person name="Hsu J.-L."/>
            <person name="Lin Y.-F."/>
            <person name="Huang M.-D."/>
            <person name="Li C.-Y."/>
            <person name="Huang L."/>
            <person name="Wang Z.-W."/>
            <person name="Zhao X."/>
            <person name="Zhong W.-Y."/>
            <person name="Peng D.-H."/>
            <person name="Ahmad S."/>
            <person name="Lan S."/>
            <person name="Zhang J.-S."/>
            <person name="Tsai W.-C."/>
            <person name="Van De Peer Y."/>
            <person name="Liu Z.-J."/>
        </authorList>
    </citation>
    <scope>NUCLEOTIDE SEQUENCE</scope>
    <source>
        <strain evidence="2">CP</strain>
        <tissue evidence="2">Leaves</tissue>
    </source>
</reference>
<sequence>MGKSLLSPATKLHAIARSASLRTRSSRPARPASEIVLRRPDAPAGATTGRRGGERRMEGAAVEEGRRMPLAEVVEDCVKRWFKDTLREAKAGDLAMQVLVGQMYMNGYGVPKNPQKGKAWIRKASKFRPAAWKVYDKPPGYTASESDSDDMRGDLK</sequence>
<dbReference type="Proteomes" id="UP001180020">
    <property type="component" value="Unassembled WGS sequence"/>
</dbReference>
<dbReference type="PANTHER" id="PTHR36792">
    <property type="entry name" value="EXPRESSED PROTEIN"/>
    <property type="match status" value="1"/>
</dbReference>
<proteinExistence type="predicted"/>
<comment type="caution">
    <text evidence="2">The sequence shown here is derived from an EMBL/GenBank/DDBJ whole genome shotgun (WGS) entry which is preliminary data.</text>
</comment>
<evidence type="ECO:0008006" key="4">
    <source>
        <dbReference type="Google" id="ProtNLM"/>
    </source>
</evidence>
<accession>A0AAV9F5S3</accession>
<evidence type="ECO:0000256" key="1">
    <source>
        <dbReference type="SAM" id="MobiDB-lite"/>
    </source>
</evidence>
<feature type="compositionally biased region" description="Low complexity" evidence="1">
    <location>
        <begin position="17"/>
        <end position="33"/>
    </location>
</feature>
<keyword evidence="3" id="KW-1185">Reference proteome</keyword>
<dbReference type="SMART" id="SM00671">
    <property type="entry name" value="SEL1"/>
    <property type="match status" value="1"/>
</dbReference>
<protein>
    <recommendedName>
        <fullName evidence="4">Sel1-like protein</fullName>
    </recommendedName>
</protein>
<feature type="region of interest" description="Disordered" evidence="1">
    <location>
        <begin position="17"/>
        <end position="59"/>
    </location>
</feature>
<evidence type="ECO:0000313" key="3">
    <source>
        <dbReference type="Proteomes" id="UP001180020"/>
    </source>
</evidence>
<dbReference type="Gene3D" id="1.25.40.10">
    <property type="entry name" value="Tetratricopeptide repeat domain"/>
    <property type="match status" value="1"/>
</dbReference>
<organism evidence="2 3">
    <name type="scientific">Acorus calamus</name>
    <name type="common">Sweet flag</name>
    <dbReference type="NCBI Taxonomy" id="4465"/>
    <lineage>
        <taxon>Eukaryota</taxon>
        <taxon>Viridiplantae</taxon>
        <taxon>Streptophyta</taxon>
        <taxon>Embryophyta</taxon>
        <taxon>Tracheophyta</taxon>
        <taxon>Spermatophyta</taxon>
        <taxon>Magnoliopsida</taxon>
        <taxon>Liliopsida</taxon>
        <taxon>Acoraceae</taxon>
        <taxon>Acorus</taxon>
    </lineage>
</organism>
<name>A0AAV9F5S3_ACOCL</name>
<reference evidence="2" key="1">
    <citation type="journal article" date="2023" name="Nat. Commun.">
        <title>Diploid and tetraploid genomes of Acorus and the evolution of monocots.</title>
        <authorList>
            <person name="Ma L."/>
            <person name="Liu K.W."/>
            <person name="Li Z."/>
            <person name="Hsiao Y.Y."/>
            <person name="Qi Y."/>
            <person name="Fu T."/>
            <person name="Tang G.D."/>
            <person name="Zhang D."/>
            <person name="Sun W.H."/>
            <person name="Liu D.K."/>
            <person name="Li Y."/>
            <person name="Chen G.Z."/>
            <person name="Liu X.D."/>
            <person name="Liao X.Y."/>
            <person name="Jiang Y.T."/>
            <person name="Yu X."/>
            <person name="Hao Y."/>
            <person name="Huang J."/>
            <person name="Zhao X.W."/>
            <person name="Ke S."/>
            <person name="Chen Y.Y."/>
            <person name="Wu W.L."/>
            <person name="Hsu J.L."/>
            <person name="Lin Y.F."/>
            <person name="Huang M.D."/>
            <person name="Li C.Y."/>
            <person name="Huang L."/>
            <person name="Wang Z.W."/>
            <person name="Zhao X."/>
            <person name="Zhong W.Y."/>
            <person name="Peng D.H."/>
            <person name="Ahmad S."/>
            <person name="Lan S."/>
            <person name="Zhang J.S."/>
            <person name="Tsai W.C."/>
            <person name="Van de Peer Y."/>
            <person name="Liu Z.J."/>
        </authorList>
    </citation>
    <scope>NUCLEOTIDE SEQUENCE</scope>
    <source>
        <strain evidence="2">CP</strain>
    </source>
</reference>
<dbReference type="AlphaFoldDB" id="A0AAV9F5S3"/>
<dbReference type="EMBL" id="JAUJYO010000003">
    <property type="protein sequence ID" value="KAK1321002.1"/>
    <property type="molecule type" value="Genomic_DNA"/>
</dbReference>
<dbReference type="InterPro" id="IPR011990">
    <property type="entry name" value="TPR-like_helical_dom_sf"/>
</dbReference>
<evidence type="ECO:0000313" key="2">
    <source>
        <dbReference type="EMBL" id="KAK1321002.1"/>
    </source>
</evidence>
<dbReference type="SUPFAM" id="SSF81901">
    <property type="entry name" value="HCP-like"/>
    <property type="match status" value="1"/>
</dbReference>